<dbReference type="SUPFAM" id="SSF49764">
    <property type="entry name" value="HSP20-like chaperones"/>
    <property type="match status" value="1"/>
</dbReference>
<dbReference type="Gene3D" id="2.60.40.790">
    <property type="match status" value="1"/>
</dbReference>
<keyword evidence="3" id="KW-0479">Metal-binding</keyword>
<dbReference type="PRINTS" id="PR00299">
    <property type="entry name" value="ACRYSTALLIN"/>
</dbReference>
<dbReference type="Proteomes" id="UP000829291">
    <property type="component" value="Chromosome 7"/>
</dbReference>
<dbReference type="PIRSF" id="PIRSF036514">
    <property type="entry name" value="Sm_HSP_B1"/>
    <property type="match status" value="1"/>
</dbReference>
<evidence type="ECO:0000313" key="9">
    <source>
        <dbReference type="RefSeq" id="XP_015518135.1"/>
    </source>
</evidence>
<name>A0A6J0BUK8_NEOLC</name>
<dbReference type="GeneID" id="107223076"/>
<dbReference type="GO" id="GO:0046872">
    <property type="term" value="F:metal ion binding"/>
    <property type="evidence" value="ECO:0007669"/>
    <property type="project" value="UniProtKB-KW"/>
</dbReference>
<dbReference type="InterPro" id="IPR055269">
    <property type="entry name" value="Alpha-crystallin/HSP_16"/>
</dbReference>
<dbReference type="GO" id="GO:0051082">
    <property type="term" value="F:unfolded protein binding"/>
    <property type="evidence" value="ECO:0007669"/>
    <property type="project" value="TreeGrafter"/>
</dbReference>
<evidence type="ECO:0000256" key="2">
    <source>
        <dbReference type="PIRNR" id="PIRNR036514"/>
    </source>
</evidence>
<dbReference type="InterPro" id="IPR008978">
    <property type="entry name" value="HSP20-like_chaperone"/>
</dbReference>
<feature type="compositionally biased region" description="Basic and acidic residues" evidence="6">
    <location>
        <begin position="199"/>
        <end position="219"/>
    </location>
</feature>
<proteinExistence type="inferred from homology"/>
<feature type="binding site" evidence="3">
    <location>
        <position position="114"/>
    </location>
    <ligand>
        <name>Zn(2+)</name>
        <dbReference type="ChEBI" id="CHEBI:29105"/>
        <label>1</label>
    </ligand>
</feature>
<accession>A0A6J0BUK8</accession>
<dbReference type="GO" id="GO:0042026">
    <property type="term" value="P:protein refolding"/>
    <property type="evidence" value="ECO:0007669"/>
    <property type="project" value="TreeGrafter"/>
</dbReference>
<keyword evidence="1" id="KW-0346">Stress response</keyword>
<dbReference type="InterPro" id="IPR002068">
    <property type="entry name" value="A-crystallin/Hsp20_dom"/>
</dbReference>
<dbReference type="GO" id="GO:0009408">
    <property type="term" value="P:response to heat"/>
    <property type="evidence" value="ECO:0007669"/>
    <property type="project" value="UniProtKB-ARBA"/>
</dbReference>
<feature type="binding site" evidence="3">
    <location>
        <position position="116"/>
    </location>
    <ligand>
        <name>Zn(2+)</name>
        <dbReference type="ChEBI" id="CHEBI:29105"/>
        <label>1</label>
    </ligand>
</feature>
<dbReference type="PROSITE" id="PS01031">
    <property type="entry name" value="SHSP"/>
    <property type="match status" value="1"/>
</dbReference>
<protein>
    <submittedName>
        <fullName evidence="9">Protein lethal(2)essential for life-like</fullName>
    </submittedName>
</protein>
<evidence type="ECO:0000256" key="1">
    <source>
        <dbReference type="ARBA" id="ARBA00023016"/>
    </source>
</evidence>
<comment type="similarity">
    <text evidence="2 4 5">Belongs to the small heat shock protein (HSP20) family.</text>
</comment>
<reference evidence="9" key="1">
    <citation type="submission" date="2025-08" db="UniProtKB">
        <authorList>
            <consortium name="RefSeq"/>
        </authorList>
    </citation>
    <scope>IDENTIFICATION</scope>
    <source>
        <tissue evidence="9">Thorax and Abdomen</tissue>
    </source>
</reference>
<evidence type="ECO:0000256" key="6">
    <source>
        <dbReference type="SAM" id="MobiDB-lite"/>
    </source>
</evidence>
<feature type="region of interest" description="Disordered" evidence="6">
    <location>
        <begin position="178"/>
        <end position="219"/>
    </location>
</feature>
<sequence length="219" mass="25048">MSLLPILLSDVLDEFESPSGILDRHYGMSLSPEELFEYRSPRCSDVLLYRPVRKLHGKRYTPYETRLVNKSKGGASVIKADKDKFHLTLDVQHFAPDEISVKVVDNNVVVEGKHEEKEDDQGWISRQFLRRYMVPSQCDIEQVRSSLSSDGILTITAPRKDAPPIENRERVIEIKRTGKPAVMQENEMSEKQIGGQVQEEQRRKKDEIAVEKKKTIAAA</sequence>
<feature type="domain" description="SHSP" evidence="7">
    <location>
        <begin position="66"/>
        <end position="175"/>
    </location>
</feature>
<evidence type="ECO:0000256" key="5">
    <source>
        <dbReference type="RuleBase" id="RU003616"/>
    </source>
</evidence>
<evidence type="ECO:0000313" key="8">
    <source>
        <dbReference type="Proteomes" id="UP000829291"/>
    </source>
</evidence>
<dbReference type="Pfam" id="PF00011">
    <property type="entry name" value="HSP20"/>
    <property type="match status" value="1"/>
</dbReference>
<dbReference type="InterPro" id="IPR001436">
    <property type="entry name" value="Alpha-crystallin/sHSP_animal"/>
</dbReference>
<evidence type="ECO:0000259" key="7">
    <source>
        <dbReference type="PROSITE" id="PS01031"/>
    </source>
</evidence>
<dbReference type="RefSeq" id="XP_015518135.1">
    <property type="nucleotide sequence ID" value="XM_015662649.2"/>
</dbReference>
<dbReference type="InParanoid" id="A0A6J0BUK8"/>
<dbReference type="PANTHER" id="PTHR45640:SF13">
    <property type="entry name" value="HEAT SHOCK PROTEIN 22-RELATED"/>
    <property type="match status" value="1"/>
</dbReference>
<dbReference type="OrthoDB" id="1431247at2759"/>
<keyword evidence="3" id="KW-0862">Zinc</keyword>
<dbReference type="KEGG" id="nlo:107223076"/>
<dbReference type="GO" id="GO:0005737">
    <property type="term" value="C:cytoplasm"/>
    <property type="evidence" value="ECO:0007669"/>
    <property type="project" value="TreeGrafter"/>
</dbReference>
<dbReference type="CDD" id="cd06526">
    <property type="entry name" value="metazoan_ACD"/>
    <property type="match status" value="1"/>
</dbReference>
<dbReference type="PANTHER" id="PTHR45640">
    <property type="entry name" value="HEAT SHOCK PROTEIN HSP-12.2-RELATED"/>
    <property type="match status" value="1"/>
</dbReference>
<organism evidence="9">
    <name type="scientific">Neodiprion lecontei</name>
    <name type="common">Redheaded pine sawfly</name>
    <dbReference type="NCBI Taxonomy" id="441921"/>
    <lineage>
        <taxon>Eukaryota</taxon>
        <taxon>Metazoa</taxon>
        <taxon>Ecdysozoa</taxon>
        <taxon>Arthropoda</taxon>
        <taxon>Hexapoda</taxon>
        <taxon>Insecta</taxon>
        <taxon>Pterygota</taxon>
        <taxon>Neoptera</taxon>
        <taxon>Endopterygota</taxon>
        <taxon>Hymenoptera</taxon>
        <taxon>Tenthredinoidea</taxon>
        <taxon>Diprionidae</taxon>
        <taxon>Diprioninae</taxon>
        <taxon>Neodiprion</taxon>
    </lineage>
</organism>
<gene>
    <name evidence="9" type="primary">LOC107223076</name>
</gene>
<dbReference type="AlphaFoldDB" id="A0A6J0BUK8"/>
<keyword evidence="8" id="KW-1185">Reference proteome</keyword>
<evidence type="ECO:0000256" key="3">
    <source>
        <dbReference type="PIRSR" id="PIRSR036514-1"/>
    </source>
</evidence>
<evidence type="ECO:0000256" key="4">
    <source>
        <dbReference type="PROSITE-ProRule" id="PRU00285"/>
    </source>
</evidence>
<dbReference type="GO" id="GO:0005634">
    <property type="term" value="C:nucleus"/>
    <property type="evidence" value="ECO:0007669"/>
    <property type="project" value="TreeGrafter"/>
</dbReference>